<comment type="caution">
    <text evidence="2">The sequence shown here is derived from an EMBL/GenBank/DDBJ whole genome shotgun (WGS) entry which is preliminary data.</text>
</comment>
<dbReference type="Proteomes" id="UP000324222">
    <property type="component" value="Unassembled WGS sequence"/>
</dbReference>
<evidence type="ECO:0000313" key="2">
    <source>
        <dbReference type="EMBL" id="MPC94283.1"/>
    </source>
</evidence>
<dbReference type="AlphaFoldDB" id="A0A5B7JIT3"/>
<name>A0A5B7JIT3_PORTR</name>
<evidence type="ECO:0000256" key="1">
    <source>
        <dbReference type="SAM" id="MobiDB-lite"/>
    </source>
</evidence>
<reference evidence="2 3" key="1">
    <citation type="submission" date="2019-05" db="EMBL/GenBank/DDBJ databases">
        <title>Another draft genome of Portunus trituberculatus and its Hox gene families provides insights of decapod evolution.</title>
        <authorList>
            <person name="Jeong J.-H."/>
            <person name="Song I."/>
            <person name="Kim S."/>
            <person name="Choi T."/>
            <person name="Kim D."/>
            <person name="Ryu S."/>
            <person name="Kim W."/>
        </authorList>
    </citation>
    <scope>NUCLEOTIDE SEQUENCE [LARGE SCALE GENOMIC DNA]</scope>
    <source>
        <tissue evidence="2">Muscle</tissue>
    </source>
</reference>
<feature type="compositionally biased region" description="Basic and acidic residues" evidence="1">
    <location>
        <begin position="19"/>
        <end position="29"/>
    </location>
</feature>
<evidence type="ECO:0000313" key="3">
    <source>
        <dbReference type="Proteomes" id="UP000324222"/>
    </source>
</evidence>
<feature type="compositionally biased region" description="Basic and acidic residues" evidence="1">
    <location>
        <begin position="37"/>
        <end position="47"/>
    </location>
</feature>
<feature type="compositionally biased region" description="Low complexity" evidence="1">
    <location>
        <begin position="1"/>
        <end position="14"/>
    </location>
</feature>
<keyword evidence="3" id="KW-1185">Reference proteome</keyword>
<protein>
    <submittedName>
        <fullName evidence="2">Uncharacterized protein</fullName>
    </submittedName>
</protein>
<accession>A0A5B7JIT3</accession>
<organism evidence="2 3">
    <name type="scientific">Portunus trituberculatus</name>
    <name type="common">Swimming crab</name>
    <name type="synonym">Neptunus trituberculatus</name>
    <dbReference type="NCBI Taxonomy" id="210409"/>
    <lineage>
        <taxon>Eukaryota</taxon>
        <taxon>Metazoa</taxon>
        <taxon>Ecdysozoa</taxon>
        <taxon>Arthropoda</taxon>
        <taxon>Crustacea</taxon>
        <taxon>Multicrustacea</taxon>
        <taxon>Malacostraca</taxon>
        <taxon>Eumalacostraca</taxon>
        <taxon>Eucarida</taxon>
        <taxon>Decapoda</taxon>
        <taxon>Pleocyemata</taxon>
        <taxon>Brachyura</taxon>
        <taxon>Eubrachyura</taxon>
        <taxon>Portunoidea</taxon>
        <taxon>Portunidae</taxon>
        <taxon>Portuninae</taxon>
        <taxon>Portunus</taxon>
    </lineage>
</organism>
<proteinExistence type="predicted"/>
<feature type="region of interest" description="Disordered" evidence="1">
    <location>
        <begin position="1"/>
        <end position="50"/>
    </location>
</feature>
<sequence>MLAAPAGPAGLLLAPGGGYERRQRLESPRRSPGGADHGQHTRREVTRGRLSLAAEPQVLGRLVSGSRGTRPARPWWRLLSLVSLYELITSGPATT</sequence>
<gene>
    <name evidence="2" type="ORF">E2C01_089445</name>
</gene>
<dbReference type="EMBL" id="VSRR010097920">
    <property type="protein sequence ID" value="MPC94283.1"/>
    <property type="molecule type" value="Genomic_DNA"/>
</dbReference>